<gene>
    <name evidence="1" type="ORF">S06H3_07487</name>
</gene>
<organism evidence="1">
    <name type="scientific">marine sediment metagenome</name>
    <dbReference type="NCBI Taxonomy" id="412755"/>
    <lineage>
        <taxon>unclassified sequences</taxon>
        <taxon>metagenomes</taxon>
        <taxon>ecological metagenomes</taxon>
    </lineage>
</organism>
<name>X1LXI8_9ZZZZ</name>
<reference evidence="1" key="1">
    <citation type="journal article" date="2014" name="Front. Microbiol.">
        <title>High frequency of phylogenetically diverse reductive dehalogenase-homologous genes in deep subseafloor sedimentary metagenomes.</title>
        <authorList>
            <person name="Kawai M."/>
            <person name="Futagami T."/>
            <person name="Toyoda A."/>
            <person name="Takaki Y."/>
            <person name="Nishi S."/>
            <person name="Hori S."/>
            <person name="Arai W."/>
            <person name="Tsubouchi T."/>
            <person name="Morono Y."/>
            <person name="Uchiyama I."/>
            <person name="Ito T."/>
            <person name="Fujiyama A."/>
            <person name="Inagaki F."/>
            <person name="Takami H."/>
        </authorList>
    </citation>
    <scope>NUCLEOTIDE SEQUENCE</scope>
    <source>
        <strain evidence="1">Expedition CK06-06</strain>
    </source>
</reference>
<protein>
    <recommendedName>
        <fullName evidence="2">Lipoprotein</fullName>
    </recommendedName>
</protein>
<dbReference type="EMBL" id="BARV01003037">
    <property type="protein sequence ID" value="GAH98853.1"/>
    <property type="molecule type" value="Genomic_DNA"/>
</dbReference>
<comment type="caution">
    <text evidence="1">The sequence shown here is derived from an EMBL/GenBank/DDBJ whole genome shotgun (WGS) entry which is preliminary data.</text>
</comment>
<feature type="non-terminal residue" evidence="1">
    <location>
        <position position="133"/>
    </location>
</feature>
<evidence type="ECO:0008006" key="2">
    <source>
        <dbReference type="Google" id="ProtNLM"/>
    </source>
</evidence>
<sequence>MKQHYLLAFLIIGAATLLLVGGCVDESADEKINSFDDCVKAGYPIVPPTPGGSAECRTPDGKVFYFEEINVSLCAKDGEAFSRVSDKYLDSCCEGLKEWLPIPDTRLSIADECYEVGQPSESNIGFCIKCGDG</sequence>
<dbReference type="PROSITE" id="PS51257">
    <property type="entry name" value="PROKAR_LIPOPROTEIN"/>
    <property type="match status" value="1"/>
</dbReference>
<proteinExistence type="predicted"/>
<dbReference type="AlphaFoldDB" id="X1LXI8"/>
<accession>X1LXI8</accession>
<evidence type="ECO:0000313" key="1">
    <source>
        <dbReference type="EMBL" id="GAH98853.1"/>
    </source>
</evidence>